<organism evidence="2 3">
    <name type="scientific">Dichotomopilus funicola</name>
    <dbReference type="NCBI Taxonomy" id="1934379"/>
    <lineage>
        <taxon>Eukaryota</taxon>
        <taxon>Fungi</taxon>
        <taxon>Dikarya</taxon>
        <taxon>Ascomycota</taxon>
        <taxon>Pezizomycotina</taxon>
        <taxon>Sordariomycetes</taxon>
        <taxon>Sordariomycetidae</taxon>
        <taxon>Sordariales</taxon>
        <taxon>Chaetomiaceae</taxon>
        <taxon>Dichotomopilus</taxon>
    </lineage>
</organism>
<name>A0AAN6UU47_9PEZI</name>
<reference evidence="2" key="1">
    <citation type="journal article" date="2023" name="Mol. Phylogenet. Evol.">
        <title>Genome-scale phylogeny and comparative genomics of the fungal order Sordariales.</title>
        <authorList>
            <person name="Hensen N."/>
            <person name="Bonometti L."/>
            <person name="Westerberg I."/>
            <person name="Brannstrom I.O."/>
            <person name="Guillou S."/>
            <person name="Cros-Aarteil S."/>
            <person name="Calhoun S."/>
            <person name="Haridas S."/>
            <person name="Kuo A."/>
            <person name="Mondo S."/>
            <person name="Pangilinan J."/>
            <person name="Riley R."/>
            <person name="LaButti K."/>
            <person name="Andreopoulos B."/>
            <person name="Lipzen A."/>
            <person name="Chen C."/>
            <person name="Yan M."/>
            <person name="Daum C."/>
            <person name="Ng V."/>
            <person name="Clum A."/>
            <person name="Steindorff A."/>
            <person name="Ohm R.A."/>
            <person name="Martin F."/>
            <person name="Silar P."/>
            <person name="Natvig D.O."/>
            <person name="Lalanne C."/>
            <person name="Gautier V."/>
            <person name="Ament-Velasquez S.L."/>
            <person name="Kruys A."/>
            <person name="Hutchinson M.I."/>
            <person name="Powell A.J."/>
            <person name="Barry K."/>
            <person name="Miller A.N."/>
            <person name="Grigoriev I.V."/>
            <person name="Debuchy R."/>
            <person name="Gladieux P."/>
            <person name="Hiltunen Thoren M."/>
            <person name="Johannesson H."/>
        </authorList>
    </citation>
    <scope>NUCLEOTIDE SEQUENCE</scope>
    <source>
        <strain evidence="2">CBS 141.50</strain>
    </source>
</reference>
<dbReference type="EMBL" id="MU853673">
    <property type="protein sequence ID" value="KAK4139277.1"/>
    <property type="molecule type" value="Genomic_DNA"/>
</dbReference>
<dbReference type="PANTHER" id="PTHR42695:SF5">
    <property type="entry name" value="GLUTAMINE AMIDOTRANSFERASE YLR126C-RELATED"/>
    <property type="match status" value="1"/>
</dbReference>
<dbReference type="GO" id="GO:0005829">
    <property type="term" value="C:cytosol"/>
    <property type="evidence" value="ECO:0007669"/>
    <property type="project" value="TreeGrafter"/>
</dbReference>
<accession>A0AAN6UU47</accession>
<dbReference type="PANTHER" id="PTHR42695">
    <property type="entry name" value="GLUTAMINE AMIDOTRANSFERASE YLR126C-RELATED"/>
    <property type="match status" value="1"/>
</dbReference>
<dbReference type="Gene3D" id="3.40.50.880">
    <property type="match status" value="1"/>
</dbReference>
<dbReference type="GeneID" id="87821695"/>
<dbReference type="CDD" id="cd01741">
    <property type="entry name" value="GATase1_1"/>
    <property type="match status" value="1"/>
</dbReference>
<comment type="caution">
    <text evidence="2">The sequence shown here is derived from an EMBL/GenBank/DDBJ whole genome shotgun (WGS) entry which is preliminary data.</text>
</comment>
<dbReference type="InterPro" id="IPR029062">
    <property type="entry name" value="Class_I_gatase-like"/>
</dbReference>
<keyword evidence="3" id="KW-1185">Reference proteome</keyword>
<keyword evidence="2" id="KW-0315">Glutamine amidotransferase</keyword>
<dbReference type="RefSeq" id="XP_062632648.1">
    <property type="nucleotide sequence ID" value="XM_062785082.1"/>
</dbReference>
<reference evidence="2" key="2">
    <citation type="submission" date="2023-05" db="EMBL/GenBank/DDBJ databases">
        <authorList>
            <consortium name="Lawrence Berkeley National Laboratory"/>
            <person name="Steindorff A."/>
            <person name="Hensen N."/>
            <person name="Bonometti L."/>
            <person name="Westerberg I."/>
            <person name="Brannstrom I.O."/>
            <person name="Guillou S."/>
            <person name="Cros-Aarteil S."/>
            <person name="Calhoun S."/>
            <person name="Haridas S."/>
            <person name="Kuo A."/>
            <person name="Mondo S."/>
            <person name="Pangilinan J."/>
            <person name="Riley R."/>
            <person name="Labutti K."/>
            <person name="Andreopoulos B."/>
            <person name="Lipzen A."/>
            <person name="Chen C."/>
            <person name="Yanf M."/>
            <person name="Daum C."/>
            <person name="Ng V."/>
            <person name="Clum A."/>
            <person name="Ohm R."/>
            <person name="Martin F."/>
            <person name="Silar P."/>
            <person name="Natvig D."/>
            <person name="Lalanne C."/>
            <person name="Gautier V."/>
            <person name="Ament-Velasquez S.L."/>
            <person name="Kruys A."/>
            <person name="Hutchinson M.I."/>
            <person name="Powell A.J."/>
            <person name="Barry K."/>
            <person name="Miller A.N."/>
            <person name="Grigoriev I.V."/>
            <person name="Debuchy R."/>
            <person name="Gladieux P."/>
            <person name="Thoren M.H."/>
            <person name="Johannesson H."/>
        </authorList>
    </citation>
    <scope>NUCLEOTIDE SEQUENCE</scope>
    <source>
        <strain evidence="2">CBS 141.50</strain>
    </source>
</reference>
<evidence type="ECO:0000313" key="3">
    <source>
        <dbReference type="Proteomes" id="UP001302676"/>
    </source>
</evidence>
<evidence type="ECO:0000259" key="1">
    <source>
        <dbReference type="Pfam" id="PF00117"/>
    </source>
</evidence>
<dbReference type="Proteomes" id="UP001302676">
    <property type="component" value="Unassembled WGS sequence"/>
</dbReference>
<gene>
    <name evidence="2" type="ORF">C8A04DRAFT_40850</name>
</gene>
<proteinExistence type="predicted"/>
<dbReference type="AlphaFoldDB" id="A0AAN6UU47"/>
<dbReference type="InterPro" id="IPR044992">
    <property type="entry name" value="ChyE-like"/>
</dbReference>
<protein>
    <submittedName>
        <fullName evidence="2">Glutamine amidotransferase class-I</fullName>
    </submittedName>
</protein>
<sequence>MGSFPNPDPLRLAILLTDTPIPAISSRLGTFDTIFTTLLRTACETVDPSQPQHQNEPPQPLESQLTLTAHDVIHPEAVYPDPGTIDAVLITGSRYTAYDDDEWIVRLTEYTRGLLEGGRVKVIGVCFGHQIVARALGGVVGPSAGGWEVAVTEVEVSEEGRWVLRTGECLNIYQSHRDAVLSHPSALPFNPSVPIVRLGSTSSCHCQGMYAPGSLMTTQGHPEYTPFLMKTLLQTRHKLGVLPDAAFEDAMGRIKEKHDGLAVARAWLRFLRD</sequence>
<dbReference type="InterPro" id="IPR017926">
    <property type="entry name" value="GATASE"/>
</dbReference>
<dbReference type="Pfam" id="PF00117">
    <property type="entry name" value="GATase"/>
    <property type="match status" value="1"/>
</dbReference>
<dbReference type="GO" id="GO:0005634">
    <property type="term" value="C:nucleus"/>
    <property type="evidence" value="ECO:0007669"/>
    <property type="project" value="TreeGrafter"/>
</dbReference>
<feature type="domain" description="Glutamine amidotransferase" evidence="1">
    <location>
        <begin position="108"/>
        <end position="227"/>
    </location>
</feature>
<evidence type="ECO:0000313" key="2">
    <source>
        <dbReference type="EMBL" id="KAK4139277.1"/>
    </source>
</evidence>
<dbReference type="SUPFAM" id="SSF52317">
    <property type="entry name" value="Class I glutamine amidotransferase-like"/>
    <property type="match status" value="1"/>
</dbReference>